<comment type="caution">
    <text evidence="1">The sequence shown here is derived from an EMBL/GenBank/DDBJ whole genome shotgun (WGS) entry which is preliminary data.</text>
</comment>
<protein>
    <submittedName>
        <fullName evidence="1">Uncharacterized protein</fullName>
    </submittedName>
</protein>
<sequence>MTLISFTTNFGRPILIGDLLTTSDQQRPASQIPAFLDNIDNAMPEGQQSFPHELKQKIYIIKDKIALGLAGNVYQATMYLKDIKNFFNYYTPTEENFKKFMDDYDKEEINACSIVVFIVEETDDKLKPSIHHYGIWEEYNDPLVECGLITGTGKNAFFKKLRQLNSGVNKDDSSRTINLTLLSLFMAEEKYTMDSIVDSWGAGFEIIEYANGKFKKMDDLTYIICQSELDKTGKALINNPFLIMHYTYHGDALTINTYLEGKFRRYGVLPLDIKREEIDSLVIPEYKGFQSSQVLCTFVIEKEDGDLFLASVLTNPNDGYDAINAKFEPPAPAYVQVGITEFISEQVLSWYNQSLQS</sequence>
<keyword evidence="2" id="KW-1185">Reference proteome</keyword>
<reference evidence="1 2" key="1">
    <citation type="submission" date="2016-11" db="EMBL/GenBank/DDBJ databases">
        <title>Whole Genome Sequencing of Mucilaginibacter polytrichastri RG4-7(T) isolated from the moss sample.</title>
        <authorList>
            <person name="Li Y."/>
        </authorList>
    </citation>
    <scope>NUCLEOTIDE SEQUENCE [LARGE SCALE GENOMIC DNA]</scope>
    <source>
        <strain evidence="1 2">RG4-7</strain>
    </source>
</reference>
<dbReference type="AlphaFoldDB" id="A0A1Q5ZWL1"/>
<evidence type="ECO:0000313" key="1">
    <source>
        <dbReference type="EMBL" id="OKS86123.1"/>
    </source>
</evidence>
<proteinExistence type="predicted"/>
<organism evidence="1 2">
    <name type="scientific">Mucilaginibacter polytrichastri</name>
    <dbReference type="NCBI Taxonomy" id="1302689"/>
    <lineage>
        <taxon>Bacteria</taxon>
        <taxon>Pseudomonadati</taxon>
        <taxon>Bacteroidota</taxon>
        <taxon>Sphingobacteriia</taxon>
        <taxon>Sphingobacteriales</taxon>
        <taxon>Sphingobacteriaceae</taxon>
        <taxon>Mucilaginibacter</taxon>
    </lineage>
</organism>
<accession>A0A1Q5ZWL1</accession>
<dbReference type="EMBL" id="MPPL01000001">
    <property type="protein sequence ID" value="OKS86123.1"/>
    <property type="molecule type" value="Genomic_DNA"/>
</dbReference>
<dbReference type="Proteomes" id="UP000186720">
    <property type="component" value="Unassembled WGS sequence"/>
</dbReference>
<evidence type="ECO:0000313" key="2">
    <source>
        <dbReference type="Proteomes" id="UP000186720"/>
    </source>
</evidence>
<gene>
    <name evidence="1" type="ORF">RG47T_1573</name>
</gene>
<name>A0A1Q5ZWL1_9SPHI</name>
<dbReference type="STRING" id="1302689.RG47T_1573"/>